<protein>
    <submittedName>
        <fullName evidence="1">Uncharacterized protein</fullName>
    </submittedName>
</protein>
<evidence type="ECO:0000313" key="2">
    <source>
        <dbReference type="Proteomes" id="UP000002210"/>
    </source>
</evidence>
<dbReference type="EMBL" id="CP001407">
    <property type="protein sequence ID" value="ACO29826.1"/>
    <property type="molecule type" value="Genomic_DNA"/>
</dbReference>
<evidence type="ECO:0000313" key="1">
    <source>
        <dbReference type="EMBL" id="ACO29826.1"/>
    </source>
</evidence>
<proteinExistence type="predicted"/>
<reference evidence="1 2" key="1">
    <citation type="submission" date="2009-02" db="EMBL/GenBank/DDBJ databases">
        <title>Genome sequence of Bacillus cereus 03BB102.</title>
        <authorList>
            <person name="Dodson R.J."/>
            <person name="Jackson P."/>
            <person name="Munk A.C."/>
            <person name="Brettin T."/>
            <person name="Bruce D."/>
            <person name="Detter C."/>
            <person name="Tapia R."/>
            <person name="Han C."/>
            <person name="Sutton G."/>
            <person name="Sims D."/>
        </authorList>
    </citation>
    <scope>NUCLEOTIDE SEQUENCE [LARGE SCALE GENOMIC DNA]</scope>
    <source>
        <strain evidence="1 2">03BB102</strain>
    </source>
</reference>
<sequence length="41" mass="4705">MVGTHRCWCHGFCGKKFYNIASEQLGESGYGFEFHHKPIDS</sequence>
<dbReference type="AlphaFoldDB" id="A0A158RRC8"/>
<dbReference type="Proteomes" id="UP000002210">
    <property type="component" value="Chromosome"/>
</dbReference>
<gene>
    <name evidence="1" type="ordered locus">BCA_4591</name>
</gene>
<dbReference type="KEGG" id="bcx:BCA_4591"/>
<name>A0A158RRC8_BACC3</name>
<organism evidence="1 2">
    <name type="scientific">Bacillus cereus (strain 03BB102)</name>
    <dbReference type="NCBI Taxonomy" id="572264"/>
    <lineage>
        <taxon>Bacteria</taxon>
        <taxon>Bacillati</taxon>
        <taxon>Bacillota</taxon>
        <taxon>Bacilli</taxon>
        <taxon>Bacillales</taxon>
        <taxon>Bacillaceae</taxon>
        <taxon>Bacillus</taxon>
        <taxon>Bacillus cereus group</taxon>
    </lineage>
</organism>
<accession>A0A158RRC8</accession>